<gene>
    <name evidence="2" type="ORF">AYBTSS11_LOCUS21891</name>
</gene>
<protein>
    <submittedName>
        <fullName evidence="2">Uncharacterized protein</fullName>
    </submittedName>
</protein>
<keyword evidence="3" id="KW-1185">Reference proteome</keyword>
<feature type="region of interest" description="Disordered" evidence="1">
    <location>
        <begin position="66"/>
        <end position="101"/>
    </location>
</feature>
<proteinExistence type="predicted"/>
<dbReference type="AlphaFoldDB" id="A0AA86SPA9"/>
<feature type="compositionally biased region" description="Basic residues" evidence="1">
    <location>
        <begin position="71"/>
        <end position="83"/>
    </location>
</feature>
<dbReference type="Gramene" id="rna-AYBTSS11_LOCUS21891">
    <property type="protein sequence ID" value="CAJ1968765.1"/>
    <property type="gene ID" value="gene-AYBTSS11_LOCUS21891"/>
</dbReference>
<dbReference type="Proteomes" id="UP001189624">
    <property type="component" value="Chromosome 7"/>
</dbReference>
<reference evidence="2" key="1">
    <citation type="submission" date="2023-10" db="EMBL/GenBank/DDBJ databases">
        <authorList>
            <person name="Domelevo Entfellner J.-B."/>
        </authorList>
    </citation>
    <scope>NUCLEOTIDE SEQUENCE</scope>
</reference>
<evidence type="ECO:0000313" key="2">
    <source>
        <dbReference type="EMBL" id="CAJ1968765.1"/>
    </source>
</evidence>
<feature type="compositionally biased region" description="Low complexity" evidence="1">
    <location>
        <begin position="84"/>
        <end position="101"/>
    </location>
</feature>
<dbReference type="EMBL" id="OY731404">
    <property type="protein sequence ID" value="CAJ1968765.1"/>
    <property type="molecule type" value="Genomic_DNA"/>
</dbReference>
<name>A0AA86SPA9_9FABA</name>
<evidence type="ECO:0000313" key="3">
    <source>
        <dbReference type="Proteomes" id="UP001189624"/>
    </source>
</evidence>
<accession>A0AA86SPA9</accession>
<evidence type="ECO:0000256" key="1">
    <source>
        <dbReference type="SAM" id="MobiDB-lite"/>
    </source>
</evidence>
<sequence>MAWNAWWCRVRETMVLADYEGSNWDDIELDKHGPSPADPNPPTQGLAKARVMHSFLALNGTVTTRDGKYQTHSRKARSVKPSHTHLLSTPYSLSLTSPTTP</sequence>
<organism evidence="2 3">
    <name type="scientific">Sphenostylis stenocarpa</name>
    <dbReference type="NCBI Taxonomy" id="92480"/>
    <lineage>
        <taxon>Eukaryota</taxon>
        <taxon>Viridiplantae</taxon>
        <taxon>Streptophyta</taxon>
        <taxon>Embryophyta</taxon>
        <taxon>Tracheophyta</taxon>
        <taxon>Spermatophyta</taxon>
        <taxon>Magnoliopsida</taxon>
        <taxon>eudicotyledons</taxon>
        <taxon>Gunneridae</taxon>
        <taxon>Pentapetalae</taxon>
        <taxon>rosids</taxon>
        <taxon>fabids</taxon>
        <taxon>Fabales</taxon>
        <taxon>Fabaceae</taxon>
        <taxon>Papilionoideae</taxon>
        <taxon>50 kb inversion clade</taxon>
        <taxon>NPAAA clade</taxon>
        <taxon>indigoferoid/millettioid clade</taxon>
        <taxon>Phaseoleae</taxon>
        <taxon>Sphenostylis</taxon>
    </lineage>
</organism>